<keyword evidence="4" id="KW-1185">Reference proteome</keyword>
<feature type="region of interest" description="Disordered" evidence="1">
    <location>
        <begin position="1"/>
        <end position="115"/>
    </location>
</feature>
<accession>B7QN59</accession>
<feature type="compositionally biased region" description="Low complexity" evidence="1">
    <location>
        <begin position="90"/>
        <end position="102"/>
    </location>
</feature>
<dbReference type="HOGENOM" id="CLU_2114959_0_0_1"/>
<dbReference type="VEuPathDB" id="VectorBase:ISCI015160"/>
<feature type="compositionally biased region" description="Low complexity" evidence="1">
    <location>
        <begin position="11"/>
        <end position="20"/>
    </location>
</feature>
<sequence length="115" mass="12199">VPGGRSTHSHSSPPLGRFSSPPRPRSPESPPPARKGAAHGTGCSRRRGALHQIRPPAAGRRSRFVDVTPEAPPYLNAPVGPQPPQPQETASGKAARAAGLALRSRRKRKRSQAEI</sequence>
<name>B7QN59_IXOSC</name>
<evidence type="ECO:0000256" key="1">
    <source>
        <dbReference type="SAM" id="MobiDB-lite"/>
    </source>
</evidence>
<dbReference type="PaxDb" id="6945-B7QN59"/>
<organism>
    <name type="scientific">Ixodes scapularis</name>
    <name type="common">Black-legged tick</name>
    <name type="synonym">Deer tick</name>
    <dbReference type="NCBI Taxonomy" id="6945"/>
    <lineage>
        <taxon>Eukaryota</taxon>
        <taxon>Metazoa</taxon>
        <taxon>Ecdysozoa</taxon>
        <taxon>Arthropoda</taxon>
        <taxon>Chelicerata</taxon>
        <taxon>Arachnida</taxon>
        <taxon>Acari</taxon>
        <taxon>Parasitiformes</taxon>
        <taxon>Ixodida</taxon>
        <taxon>Ixodoidea</taxon>
        <taxon>Ixodidae</taxon>
        <taxon>Ixodinae</taxon>
        <taxon>Ixodes</taxon>
    </lineage>
</organism>
<gene>
    <name evidence="2" type="ORF">IscW_ISCW015160</name>
</gene>
<dbReference type="VEuPathDB" id="VectorBase:ISCW015160"/>
<dbReference type="EMBL" id="ABJB010163800">
    <property type="status" value="NOT_ANNOTATED_CDS"/>
    <property type="molecule type" value="Genomic_DNA"/>
</dbReference>
<reference evidence="2 4" key="1">
    <citation type="submission" date="2008-03" db="EMBL/GenBank/DDBJ databases">
        <title>Annotation of Ixodes scapularis.</title>
        <authorList>
            <consortium name="Ixodes scapularis Genome Project Consortium"/>
            <person name="Caler E."/>
            <person name="Hannick L.I."/>
            <person name="Bidwell S."/>
            <person name="Joardar V."/>
            <person name="Thiagarajan M."/>
            <person name="Amedeo P."/>
            <person name="Galinsky K.J."/>
            <person name="Schobel S."/>
            <person name="Inman J."/>
            <person name="Hostetler J."/>
            <person name="Miller J."/>
            <person name="Hammond M."/>
            <person name="Megy K."/>
            <person name="Lawson D."/>
            <person name="Kodira C."/>
            <person name="Sutton G."/>
            <person name="Meyer J."/>
            <person name="Hill C.A."/>
            <person name="Birren B."/>
            <person name="Nene V."/>
            <person name="Collins F."/>
            <person name="Alarcon-Chaidez F."/>
            <person name="Wikel S."/>
            <person name="Strausberg R."/>
        </authorList>
    </citation>
    <scope>NUCLEOTIDE SEQUENCE [LARGE SCALE GENOMIC DNA]</scope>
    <source>
        <strain evidence="4">Wikel</strain>
        <strain evidence="2">Wikel colony</strain>
    </source>
</reference>
<feature type="non-terminal residue" evidence="2">
    <location>
        <position position="115"/>
    </location>
</feature>
<dbReference type="AlphaFoldDB" id="B7QN59"/>
<feature type="non-terminal residue" evidence="2">
    <location>
        <position position="1"/>
    </location>
</feature>
<protein>
    <submittedName>
        <fullName evidence="2 3">Uncharacterized protein</fullName>
    </submittedName>
</protein>
<evidence type="ECO:0000313" key="4">
    <source>
        <dbReference type="Proteomes" id="UP000001555"/>
    </source>
</evidence>
<dbReference type="Proteomes" id="UP000001555">
    <property type="component" value="Unassembled WGS sequence"/>
</dbReference>
<dbReference type="InParanoid" id="B7QN59"/>
<proteinExistence type="predicted"/>
<reference evidence="3" key="2">
    <citation type="submission" date="2020-05" db="UniProtKB">
        <authorList>
            <consortium name="EnsemblMetazoa"/>
        </authorList>
    </citation>
    <scope>IDENTIFICATION</scope>
    <source>
        <strain evidence="3">wikel</strain>
    </source>
</reference>
<evidence type="ECO:0000313" key="2">
    <source>
        <dbReference type="EMBL" id="EEC20281.1"/>
    </source>
</evidence>
<feature type="compositionally biased region" description="Pro residues" evidence="1">
    <location>
        <begin position="21"/>
        <end position="33"/>
    </location>
</feature>
<dbReference type="EMBL" id="DS976536">
    <property type="protein sequence ID" value="EEC20281.1"/>
    <property type="molecule type" value="Genomic_DNA"/>
</dbReference>
<dbReference type="EnsemblMetazoa" id="ISCW015160-RA">
    <property type="protein sequence ID" value="ISCW015160-PA"/>
    <property type="gene ID" value="ISCW015160"/>
</dbReference>
<feature type="compositionally biased region" description="Basic residues" evidence="1">
    <location>
        <begin position="103"/>
        <end position="115"/>
    </location>
</feature>
<evidence type="ECO:0000313" key="3">
    <source>
        <dbReference type="EnsemblMetazoa" id="ISCW015160-PA"/>
    </source>
</evidence>